<comment type="caution">
    <text evidence="1">The sequence shown here is derived from an EMBL/GenBank/DDBJ whole genome shotgun (WGS) entry which is preliminary data.</text>
</comment>
<name>A0A090QNC1_9GAMM</name>
<protein>
    <submittedName>
        <fullName evidence="1">Membrane-fusion protein</fullName>
    </submittedName>
</protein>
<dbReference type="STRING" id="754436.JCM19237_1088"/>
<gene>
    <name evidence="1" type="ORF">JCM19237_1088</name>
</gene>
<dbReference type="AlphaFoldDB" id="A0A090QNC1"/>
<dbReference type="PANTHER" id="PTHR30469">
    <property type="entry name" value="MULTIDRUG RESISTANCE PROTEIN MDTA"/>
    <property type="match status" value="1"/>
</dbReference>
<dbReference type="Gene3D" id="2.40.420.20">
    <property type="match status" value="1"/>
</dbReference>
<sequence>MWFDMPQREPAILPGTSVTLNVDMTAAGLSTQQGYVLPLLALDAGQQAGQFFVWKWVDGEVQRVAVQVEKINSQGAIVSRGVEQGDRLVTSSLRKLRDGMAVALQPAASSFTASEKQQMNTVTESAQ</sequence>
<dbReference type="GO" id="GO:0015562">
    <property type="term" value="F:efflux transmembrane transporter activity"/>
    <property type="evidence" value="ECO:0007669"/>
    <property type="project" value="TreeGrafter"/>
</dbReference>
<evidence type="ECO:0000313" key="1">
    <source>
        <dbReference type="EMBL" id="GAL04416.1"/>
    </source>
</evidence>
<dbReference type="Proteomes" id="UP000029227">
    <property type="component" value="Unassembled WGS sequence"/>
</dbReference>
<dbReference type="eggNOG" id="COG0845">
    <property type="taxonomic scope" value="Bacteria"/>
</dbReference>
<dbReference type="GO" id="GO:1990281">
    <property type="term" value="C:efflux pump complex"/>
    <property type="evidence" value="ECO:0007669"/>
    <property type="project" value="TreeGrafter"/>
</dbReference>
<reference evidence="1 2" key="1">
    <citation type="journal article" date="2014" name="Genome Announc.">
        <title>Draft Genome Sequences of Two Vibrionaceae Species, Vibrio ponticus C121 and Photobacterium aphoticum C119, Isolated as Coral Reef Microbiota.</title>
        <authorList>
            <person name="Al-saari N."/>
            <person name="Meirelles P.M."/>
            <person name="Mino S."/>
            <person name="Suda W."/>
            <person name="Oshima K."/>
            <person name="Hattori M."/>
            <person name="Ohkuma M."/>
            <person name="Thompson F.L."/>
            <person name="Gomez-Gil B."/>
            <person name="Sawabe T."/>
            <person name="Sawabe T."/>
        </authorList>
    </citation>
    <scope>NUCLEOTIDE SEQUENCE [LARGE SCALE GENOMIC DNA]</scope>
    <source>
        <strain evidence="1 2">JCM 19237</strain>
    </source>
</reference>
<accession>A0A090QNC1</accession>
<organism evidence="1 2">
    <name type="scientific">Photobacterium aphoticum</name>
    <dbReference type="NCBI Taxonomy" id="754436"/>
    <lineage>
        <taxon>Bacteria</taxon>
        <taxon>Pseudomonadati</taxon>
        <taxon>Pseudomonadota</taxon>
        <taxon>Gammaproteobacteria</taxon>
        <taxon>Vibrionales</taxon>
        <taxon>Vibrionaceae</taxon>
        <taxon>Photobacterium</taxon>
    </lineage>
</organism>
<evidence type="ECO:0000313" key="2">
    <source>
        <dbReference type="Proteomes" id="UP000029227"/>
    </source>
</evidence>
<dbReference type="EMBL" id="BBMN01000004">
    <property type="protein sequence ID" value="GAL04416.1"/>
    <property type="molecule type" value="Genomic_DNA"/>
</dbReference>
<proteinExistence type="predicted"/>